<name>A0A8S5TKQ0_9CAUD</name>
<accession>A0A8S5TKQ0</accession>
<sequence>MRLRWHGLPSYIHYYNRRSVLTCAASRRCGGIWYVLEAVRARVCSLVWRGWHYIRFCWSVIMGG</sequence>
<protein>
    <submittedName>
        <fullName evidence="1">Uncharacterized protein</fullName>
    </submittedName>
</protein>
<evidence type="ECO:0000313" key="1">
    <source>
        <dbReference type="EMBL" id="DAF63362.1"/>
    </source>
</evidence>
<organism evidence="1">
    <name type="scientific">Siphoviridae sp. ctvI513</name>
    <dbReference type="NCBI Taxonomy" id="2827965"/>
    <lineage>
        <taxon>Viruses</taxon>
        <taxon>Duplodnaviria</taxon>
        <taxon>Heunggongvirae</taxon>
        <taxon>Uroviricota</taxon>
        <taxon>Caudoviricetes</taxon>
    </lineage>
</organism>
<dbReference type="EMBL" id="BK032839">
    <property type="protein sequence ID" value="DAF63362.1"/>
    <property type="molecule type" value="Genomic_DNA"/>
</dbReference>
<reference evidence="1" key="1">
    <citation type="journal article" date="2021" name="Proc. Natl. Acad. Sci. U.S.A.">
        <title>A Catalog of Tens of Thousands of Viruses from Human Metagenomes Reveals Hidden Associations with Chronic Diseases.</title>
        <authorList>
            <person name="Tisza M.J."/>
            <person name="Buck C.B."/>
        </authorList>
    </citation>
    <scope>NUCLEOTIDE SEQUENCE</scope>
    <source>
        <strain evidence="1">CtvI513</strain>
    </source>
</reference>
<proteinExistence type="predicted"/>